<protein>
    <submittedName>
        <fullName evidence="5">Site-specific integrase</fullName>
    </submittedName>
</protein>
<organism evidence="5 6">
    <name type="scientific">Microbacterium schleiferi</name>
    <dbReference type="NCBI Taxonomy" id="69362"/>
    <lineage>
        <taxon>Bacteria</taxon>
        <taxon>Bacillati</taxon>
        <taxon>Actinomycetota</taxon>
        <taxon>Actinomycetes</taxon>
        <taxon>Micrococcales</taxon>
        <taxon>Microbacteriaceae</taxon>
        <taxon>Microbacterium</taxon>
    </lineage>
</organism>
<dbReference type="GO" id="GO:0006310">
    <property type="term" value="P:DNA recombination"/>
    <property type="evidence" value="ECO:0007669"/>
    <property type="project" value="UniProtKB-KW"/>
</dbReference>
<evidence type="ECO:0000256" key="2">
    <source>
        <dbReference type="ARBA" id="ARBA00023125"/>
    </source>
</evidence>
<evidence type="ECO:0000256" key="1">
    <source>
        <dbReference type="ARBA" id="ARBA00008857"/>
    </source>
</evidence>
<dbReference type="InterPro" id="IPR013762">
    <property type="entry name" value="Integrase-like_cat_sf"/>
</dbReference>
<dbReference type="GO" id="GO:0003677">
    <property type="term" value="F:DNA binding"/>
    <property type="evidence" value="ECO:0007669"/>
    <property type="project" value="UniProtKB-KW"/>
</dbReference>
<dbReference type="AlphaFoldDB" id="A0A7S8RGV1"/>
<dbReference type="RefSeq" id="WP_194385019.1">
    <property type="nucleotide sequence ID" value="NZ_CP064760.1"/>
</dbReference>
<gene>
    <name evidence="5" type="ORF">IT882_10035</name>
</gene>
<dbReference type="PROSITE" id="PS51898">
    <property type="entry name" value="TYR_RECOMBINASE"/>
    <property type="match status" value="1"/>
</dbReference>
<dbReference type="GO" id="GO:0015074">
    <property type="term" value="P:DNA integration"/>
    <property type="evidence" value="ECO:0007669"/>
    <property type="project" value="InterPro"/>
</dbReference>
<dbReference type="Pfam" id="PF14657">
    <property type="entry name" value="Arm-DNA-bind_4"/>
    <property type="match status" value="1"/>
</dbReference>
<dbReference type="Gene3D" id="1.10.443.10">
    <property type="entry name" value="Intergrase catalytic core"/>
    <property type="match status" value="1"/>
</dbReference>
<evidence type="ECO:0000259" key="4">
    <source>
        <dbReference type="PROSITE" id="PS51898"/>
    </source>
</evidence>
<dbReference type="InterPro" id="IPR011010">
    <property type="entry name" value="DNA_brk_join_enz"/>
</dbReference>
<keyword evidence="2" id="KW-0238">DNA-binding</keyword>
<dbReference type="PANTHER" id="PTHR30349">
    <property type="entry name" value="PHAGE INTEGRASE-RELATED"/>
    <property type="match status" value="1"/>
</dbReference>
<keyword evidence="3" id="KW-0233">DNA recombination</keyword>
<comment type="similarity">
    <text evidence="1">Belongs to the 'phage' integrase family.</text>
</comment>
<evidence type="ECO:0000313" key="6">
    <source>
        <dbReference type="Proteomes" id="UP000594480"/>
    </source>
</evidence>
<dbReference type="InterPro" id="IPR028259">
    <property type="entry name" value="AP2-like_int_N"/>
</dbReference>
<dbReference type="CDD" id="cd01189">
    <property type="entry name" value="INT_ICEBs1_C_like"/>
    <property type="match status" value="1"/>
</dbReference>
<sequence>MGSITAYEIAAGKRYRVRWRDDQQKQVEKKGFRTKKDAELYLAHTEVSRSNGSYTDPGEARITVGALGVEWLRNKKHALKASSFSSLNTSWRVYVLPRWGDVRIGDIRASHVEQWIRELSEGTATTTRTKSAKAGASPRSASVVYRALGVLAGILDTAVRDGRIPRNVARGAQNLPPKQSQKPRRYLTHSEVVRLAEATNNDTHRTLILLLSYCGLRWSEAIGMHVSDIIFPRHRIQVQRAAVEVEGKIVLGTPKNWERRLVPFPAFLEEPLEQLCRGKRADDLVFTDLQGKHLRRAKTQHGVNSWFTTALDLADIERLTPHDLRHTAASLAISSGANVKAVQRMLGHKSAAMTLDTYADLFDDDLADVAERMNQGGLNANVARLWET</sequence>
<dbReference type="Proteomes" id="UP000594480">
    <property type="component" value="Chromosome"/>
</dbReference>
<dbReference type="Gene3D" id="1.10.150.130">
    <property type="match status" value="1"/>
</dbReference>
<evidence type="ECO:0000313" key="5">
    <source>
        <dbReference type="EMBL" id="QPE03651.1"/>
    </source>
</evidence>
<dbReference type="KEGG" id="msf:IT882_10035"/>
<dbReference type="InterPro" id="IPR050090">
    <property type="entry name" value="Tyrosine_recombinase_XerCD"/>
</dbReference>
<dbReference type="InterPro" id="IPR002104">
    <property type="entry name" value="Integrase_catalytic"/>
</dbReference>
<dbReference type="InterPro" id="IPR010998">
    <property type="entry name" value="Integrase_recombinase_N"/>
</dbReference>
<proteinExistence type="inferred from homology"/>
<reference evidence="5 6" key="1">
    <citation type="submission" date="2020-11" db="EMBL/GenBank/DDBJ databases">
        <title>Amino acid is mineralized and recycled by bacteria in oceanic microbiome.</title>
        <authorList>
            <person name="Zheng L.Y."/>
        </authorList>
    </citation>
    <scope>NUCLEOTIDE SEQUENCE [LARGE SCALE GENOMIC DNA]</scope>
    <source>
        <strain evidence="5 6">A32-1</strain>
    </source>
</reference>
<keyword evidence="6" id="KW-1185">Reference proteome</keyword>
<name>A0A7S8RGV1_9MICO</name>
<dbReference type="EMBL" id="CP064760">
    <property type="protein sequence ID" value="QPE03651.1"/>
    <property type="molecule type" value="Genomic_DNA"/>
</dbReference>
<evidence type="ECO:0000256" key="3">
    <source>
        <dbReference type="ARBA" id="ARBA00023172"/>
    </source>
</evidence>
<feature type="domain" description="Tyr recombinase" evidence="4">
    <location>
        <begin position="182"/>
        <end position="371"/>
    </location>
</feature>
<dbReference type="Pfam" id="PF00589">
    <property type="entry name" value="Phage_integrase"/>
    <property type="match status" value="1"/>
</dbReference>
<dbReference type="PANTHER" id="PTHR30349:SF64">
    <property type="entry name" value="PROPHAGE INTEGRASE INTD-RELATED"/>
    <property type="match status" value="1"/>
</dbReference>
<dbReference type="SUPFAM" id="SSF56349">
    <property type="entry name" value="DNA breaking-rejoining enzymes"/>
    <property type="match status" value="1"/>
</dbReference>
<accession>A0A7S8RGV1</accession>